<dbReference type="Gene3D" id="3.30.450.20">
    <property type="entry name" value="PAS domain"/>
    <property type="match status" value="1"/>
</dbReference>
<accession>A0A2N9AZ18</accession>
<feature type="region of interest" description="Disordered" evidence="1">
    <location>
        <begin position="212"/>
        <end position="245"/>
    </location>
</feature>
<evidence type="ECO:0000256" key="1">
    <source>
        <dbReference type="SAM" id="MobiDB-lite"/>
    </source>
</evidence>
<reference evidence="5" key="1">
    <citation type="submission" date="2017-10" db="EMBL/GenBank/DDBJ databases">
        <authorList>
            <person name="Regsiter A."/>
            <person name="William W."/>
        </authorList>
    </citation>
    <scope>NUCLEOTIDE SEQUENCE [LARGE SCALE GENOMIC DNA]</scope>
</reference>
<keyword evidence="2" id="KW-0472">Membrane</keyword>
<evidence type="ECO:0000313" key="4">
    <source>
        <dbReference type="EMBL" id="SOR32556.1"/>
    </source>
</evidence>
<organism evidence="4 5">
    <name type="scientific">Methylorubrum extorquens</name>
    <name type="common">Methylobacterium dichloromethanicum</name>
    <name type="synonym">Methylobacterium extorquens</name>
    <dbReference type="NCBI Taxonomy" id="408"/>
    <lineage>
        <taxon>Bacteria</taxon>
        <taxon>Pseudomonadati</taxon>
        <taxon>Pseudomonadota</taxon>
        <taxon>Alphaproteobacteria</taxon>
        <taxon>Hyphomicrobiales</taxon>
        <taxon>Methylobacteriaceae</taxon>
        <taxon>Methylorubrum</taxon>
    </lineage>
</organism>
<feature type="transmembrane region" description="Helical" evidence="2">
    <location>
        <begin position="58"/>
        <end position="79"/>
    </location>
</feature>
<dbReference type="CDD" id="cd00130">
    <property type="entry name" value="PAS"/>
    <property type="match status" value="1"/>
</dbReference>
<dbReference type="AlphaFoldDB" id="A0A2N9AZ18"/>
<dbReference type="SUPFAM" id="SSF55785">
    <property type="entry name" value="PYP-like sensor domain (PAS domain)"/>
    <property type="match status" value="1"/>
</dbReference>
<feature type="compositionally biased region" description="Basic residues" evidence="1">
    <location>
        <begin position="317"/>
        <end position="330"/>
    </location>
</feature>
<dbReference type="Proteomes" id="UP000233769">
    <property type="component" value="Chromosome tk0001"/>
</dbReference>
<dbReference type="Pfam" id="PF08448">
    <property type="entry name" value="PAS_4"/>
    <property type="match status" value="1"/>
</dbReference>
<keyword evidence="2" id="KW-0812">Transmembrane</keyword>
<sequence>MADTARGSSPAAGAPCGPAEKNAPMEAFAAAERLKVGDLTVEVCRSSASALRSWREQVYLVAGVEAVLLAVAALAVPAIGRRRVRNLRQQIGLRGLVAGSSDVQFIIAAKPDGRFILEALTFTRSGELGRMSARLVGRTTREFFASEDVDLIEADYRSVLASGQTRRTERRVRLGGDEFTWSTVLVPLTDAGGRGGYIFGAATELAGVRGRRDGGRAAPLHRGRPAPRGCRAPSHRARASRHDRAEPDRCGIRTWSRRARFDRSVPAGQHRPVARAVAGRCERERTAHLGLRPSSGPPRRGRTGCRVANAGRGLRETHRRARSHHGRGRAGRAALAS</sequence>
<keyword evidence="2" id="KW-1133">Transmembrane helix</keyword>
<dbReference type="InterPro" id="IPR013656">
    <property type="entry name" value="PAS_4"/>
</dbReference>
<proteinExistence type="predicted"/>
<evidence type="ECO:0000313" key="5">
    <source>
        <dbReference type="Proteomes" id="UP000233769"/>
    </source>
</evidence>
<evidence type="ECO:0000259" key="3">
    <source>
        <dbReference type="Pfam" id="PF08448"/>
    </source>
</evidence>
<feature type="domain" description="PAS fold-4" evidence="3">
    <location>
        <begin position="128"/>
        <end position="200"/>
    </location>
</feature>
<dbReference type="EMBL" id="LT962688">
    <property type="protein sequence ID" value="SOR32556.1"/>
    <property type="molecule type" value="Genomic_DNA"/>
</dbReference>
<feature type="region of interest" description="Disordered" evidence="1">
    <location>
        <begin position="314"/>
        <end position="337"/>
    </location>
</feature>
<dbReference type="InterPro" id="IPR000014">
    <property type="entry name" value="PAS"/>
</dbReference>
<gene>
    <name evidence="4" type="ORF">TK0001_5997</name>
</gene>
<dbReference type="InterPro" id="IPR035965">
    <property type="entry name" value="PAS-like_dom_sf"/>
</dbReference>
<evidence type="ECO:0000256" key="2">
    <source>
        <dbReference type="SAM" id="Phobius"/>
    </source>
</evidence>
<protein>
    <recommendedName>
        <fullName evidence="3">PAS fold-4 domain-containing protein</fullName>
    </recommendedName>
</protein>
<name>A0A2N9AZ18_METEX</name>